<dbReference type="RefSeq" id="WP_163285829.1">
    <property type="nucleotide sequence ID" value="NZ_JAAGVY010000026.1"/>
</dbReference>
<sequence>MKLFTLSAALLLSGLIHAQHTNIQISTLDNPNEISIALNENNPSEMIAGANIASIYTSVNGGVSWSRIVQKSSYGAWGDPVVAIDSKGNYFHFHLSKPENGSYIDRIVCQKSIDKGLTFNNGSYAGLNGTKAQDKPWFAFDTIRQNIYLSWTQFDKYDSEDLEDRSNILFSKSADYGDSWSEAVQINSVDGDCLDDDNTVEGAAPAVAPNGDLFVCWMGPNGLVFNQSKDGGNTWFDREQKIFDIPGGWSYGISGIYRANGFPIMKIDNSGGKNNGTIYINWSDQRNGENDTDIWLTKSKDEGKTWSDPTRVNQDKTARQQFFTWMDIDQTNGKLYVVYHDRRNYDSDSTDVYMSYSNDGGESFKDVELSESAFLPDSSVFFGDYNNVAAHNGLIRPTWTRLDGTKLSVWTAIVDSDLLDNPENINLTVFYDKSGINLTTAKKIQGSVTIESIDGLWNKQWQNVKLTSNGKLFKTLNVLKPGIYSVTVRCEKEIYKRNFVVKE</sequence>
<protein>
    <submittedName>
        <fullName evidence="2">Exo-alpha-sialidase</fullName>
    </submittedName>
</protein>
<dbReference type="SUPFAM" id="SSF110296">
    <property type="entry name" value="Oligoxyloglucan reducing end-specific cellobiohydrolase"/>
    <property type="match status" value="1"/>
</dbReference>
<feature type="signal peptide" evidence="1">
    <location>
        <begin position="1"/>
        <end position="18"/>
    </location>
</feature>
<dbReference type="AlphaFoldDB" id="A0A7K3WUU4"/>
<gene>
    <name evidence="2" type="ORF">G3O08_13065</name>
</gene>
<dbReference type="InterPro" id="IPR015943">
    <property type="entry name" value="WD40/YVTN_repeat-like_dom_sf"/>
</dbReference>
<accession>A0A7K3WUU4</accession>
<feature type="chain" id="PRO_5029656133" evidence="1">
    <location>
        <begin position="19"/>
        <end position="503"/>
    </location>
</feature>
<dbReference type="CDD" id="cd15482">
    <property type="entry name" value="Sialidase_non-viral"/>
    <property type="match status" value="1"/>
</dbReference>
<organism evidence="2 3">
    <name type="scientific">Cryomorpha ignava</name>
    <dbReference type="NCBI Taxonomy" id="101383"/>
    <lineage>
        <taxon>Bacteria</taxon>
        <taxon>Pseudomonadati</taxon>
        <taxon>Bacteroidota</taxon>
        <taxon>Flavobacteriia</taxon>
        <taxon>Flavobacteriales</taxon>
        <taxon>Cryomorphaceae</taxon>
        <taxon>Cryomorpha</taxon>
    </lineage>
</organism>
<dbReference type="Gene3D" id="2.130.10.10">
    <property type="entry name" value="YVTN repeat-like/Quinoprotein amine dehydrogenase"/>
    <property type="match status" value="1"/>
</dbReference>
<evidence type="ECO:0000313" key="3">
    <source>
        <dbReference type="Proteomes" id="UP000486602"/>
    </source>
</evidence>
<keyword evidence="3" id="KW-1185">Reference proteome</keyword>
<dbReference type="Gene3D" id="2.120.10.10">
    <property type="match status" value="1"/>
</dbReference>
<name>A0A7K3WUU4_9FLAO</name>
<keyword evidence="1" id="KW-0732">Signal</keyword>
<dbReference type="Proteomes" id="UP000486602">
    <property type="component" value="Unassembled WGS sequence"/>
</dbReference>
<evidence type="ECO:0000256" key="1">
    <source>
        <dbReference type="SAM" id="SignalP"/>
    </source>
</evidence>
<evidence type="ECO:0000313" key="2">
    <source>
        <dbReference type="EMBL" id="NEN24435.1"/>
    </source>
</evidence>
<reference evidence="2 3" key="1">
    <citation type="submission" date="2020-02" db="EMBL/GenBank/DDBJ databases">
        <title>Out from the shadows clarifying the taxonomy of the family Cryomorphaceae and related taxa by utilizing the GTDB taxonomic framework.</title>
        <authorList>
            <person name="Bowman J.P."/>
        </authorList>
    </citation>
    <scope>NUCLEOTIDE SEQUENCE [LARGE SCALE GENOMIC DNA]</scope>
    <source>
        <strain evidence="2 3">QSSC 1-22</strain>
    </source>
</reference>
<comment type="caution">
    <text evidence="2">The sequence shown here is derived from an EMBL/GenBank/DDBJ whole genome shotgun (WGS) entry which is preliminary data.</text>
</comment>
<proteinExistence type="predicted"/>
<dbReference type="EMBL" id="JAAGVY010000026">
    <property type="protein sequence ID" value="NEN24435.1"/>
    <property type="molecule type" value="Genomic_DNA"/>
</dbReference>